<feature type="region of interest" description="Disordered" evidence="1">
    <location>
        <begin position="482"/>
        <end position="546"/>
    </location>
</feature>
<feature type="compositionally biased region" description="Basic and acidic residues" evidence="1">
    <location>
        <begin position="341"/>
        <end position="355"/>
    </location>
</feature>
<dbReference type="PANTHER" id="PTHR38166:SF1">
    <property type="entry name" value="C2H2-TYPE DOMAIN-CONTAINING PROTEIN"/>
    <property type="match status" value="1"/>
</dbReference>
<feature type="compositionally biased region" description="Polar residues" evidence="1">
    <location>
        <begin position="360"/>
        <end position="369"/>
    </location>
</feature>
<evidence type="ECO:0000313" key="2">
    <source>
        <dbReference type="EMBL" id="CZR65056.1"/>
    </source>
</evidence>
<evidence type="ECO:0008006" key="4">
    <source>
        <dbReference type="Google" id="ProtNLM"/>
    </source>
</evidence>
<protein>
    <recommendedName>
        <fullName evidence="4">C2H2-type domain-containing protein</fullName>
    </recommendedName>
</protein>
<proteinExistence type="predicted"/>
<sequence>MNVPDDCYVNPMELDLRNYRWPLEETSLGNRCKRTGDQMPSGMYAKRRRIIRQGTPISGTSSPPHLSQLSSICNCLDVLKTTEQRSGVAFQAGQERHRLFSREVGSRCQENLRKELNRKNGIKVAQTSLITPPQSVKCSSRGSNISDTHSEGSTVQYVTSPRSSSDNEFWDSENGDSVLNNEYQPSPRLSGWTHSLIPCAYLTAHSSIPSKMLTSKYLDPQTIELPPDSLHMDKGCWNGPASPDVSPISTHEISSSPSWLTFHGPSYAQIDGRTDNSQIASCNSFSLARREGICSDAQTGPLSFPMSNDLIPAITGTDSVPVVCEAAEDLTNPRVSNPIENDFKSGEETQDRHNIESPLELSQSTTTQLMPHDQDSRVEQTNAQSSVDMFLKKGSLGTIEDWSLEIPDNFDDEPLDSQSPSTTILMATAEEELGERISRVLHNDPGLAQILLSKLKDKLSFILPLLCDEEDQSPFDFSQRYYYNGQERGPSGQTSSSGASSSAKSSAGTSIMTPSTSVDLREQEDDEVPQRSRKRVKISSSRGRGVQGRRRLRCHFHAKCPITHTQKTCVLSGWLSIHNLRGHYLDKHTRIRCNKCFTEFESKPPKNQHQRNCNVNRPPPVLDVIDCDKTDEIEDDFGNFRTWRLDREEDAVMRAWILKYKKEFVSNNLPADDDHDCRELAKWYHLWRILFPSHQGAVPSPFQNASISPSDVKVERLLEVFQDTVHAKVSNDQLPPIDLGPQIDYYKDIIRTVLRLFIREPDSGVESNADISARSDGSLITDPANSSMDGRQGAVPPSQHAGLLSSSNNVSASVGQRERSSVVQNAALSGFNTTQAPSAPVSMASPCAVETRGAGGETPMVMVRRSISFQGISQMSPHQMGNSESMMPPPMARTNSTTFDPRHQSVDQLQRQQKQQGQMQRFNPSMARATPHFAPNSSPRNSFFPQQQQDQREDNWSDLQVHFRPFHCADCFDSGFSMGSGEPQQCHCGARASHHGKPSSRAHPTATRSQSLIPSGIIHVYSSTLRAVLASPRHDFYLGALSLTSVLASVFEDVDLDSIRACFAYCVDVPVAFWWGGVGDFACGTGLVDGVRLLGDKEFHRLF</sequence>
<reference evidence="2 3" key="1">
    <citation type="submission" date="2016-03" db="EMBL/GenBank/DDBJ databases">
        <authorList>
            <person name="Ploux O."/>
        </authorList>
    </citation>
    <scope>NUCLEOTIDE SEQUENCE [LARGE SCALE GENOMIC DNA]</scope>
    <source>
        <strain evidence="2 3">UAMH 11012</strain>
    </source>
</reference>
<feature type="region of interest" description="Disordered" evidence="1">
    <location>
        <begin position="766"/>
        <end position="818"/>
    </location>
</feature>
<feature type="compositionally biased region" description="Polar residues" evidence="1">
    <location>
        <begin position="133"/>
        <end position="167"/>
    </location>
</feature>
<name>A0A1L7XJE0_9HELO</name>
<keyword evidence="3" id="KW-1185">Reference proteome</keyword>
<feature type="region of interest" description="Disordered" evidence="1">
    <location>
        <begin position="988"/>
        <end position="1008"/>
    </location>
</feature>
<feature type="region of interest" description="Disordered" evidence="1">
    <location>
        <begin position="133"/>
        <end position="170"/>
    </location>
</feature>
<dbReference type="EMBL" id="FJOG01000029">
    <property type="protein sequence ID" value="CZR65056.1"/>
    <property type="molecule type" value="Genomic_DNA"/>
</dbReference>
<gene>
    <name evidence="2" type="ORF">PAC_14956</name>
</gene>
<evidence type="ECO:0000256" key="1">
    <source>
        <dbReference type="SAM" id="MobiDB-lite"/>
    </source>
</evidence>
<feature type="compositionally biased region" description="Polar residues" evidence="1">
    <location>
        <begin position="935"/>
        <end position="949"/>
    </location>
</feature>
<dbReference type="Proteomes" id="UP000184330">
    <property type="component" value="Unassembled WGS sequence"/>
</dbReference>
<dbReference type="PANTHER" id="PTHR38166">
    <property type="entry name" value="C2H2-TYPE DOMAIN-CONTAINING PROTEIN-RELATED"/>
    <property type="match status" value="1"/>
</dbReference>
<dbReference type="OrthoDB" id="3565113at2759"/>
<organism evidence="2 3">
    <name type="scientific">Phialocephala subalpina</name>
    <dbReference type="NCBI Taxonomy" id="576137"/>
    <lineage>
        <taxon>Eukaryota</taxon>
        <taxon>Fungi</taxon>
        <taxon>Dikarya</taxon>
        <taxon>Ascomycota</taxon>
        <taxon>Pezizomycotina</taxon>
        <taxon>Leotiomycetes</taxon>
        <taxon>Helotiales</taxon>
        <taxon>Mollisiaceae</taxon>
        <taxon>Phialocephala</taxon>
        <taxon>Phialocephala fortinii species complex</taxon>
    </lineage>
</organism>
<feature type="compositionally biased region" description="Low complexity" evidence="1">
    <location>
        <begin position="801"/>
        <end position="815"/>
    </location>
</feature>
<accession>A0A1L7XJE0</accession>
<feature type="region of interest" description="Disordered" evidence="1">
    <location>
        <begin position="333"/>
        <end position="374"/>
    </location>
</feature>
<feature type="compositionally biased region" description="Low complexity" evidence="1">
    <location>
        <begin position="491"/>
        <end position="510"/>
    </location>
</feature>
<dbReference type="AlphaFoldDB" id="A0A1L7XJE0"/>
<feature type="region of interest" description="Disordered" evidence="1">
    <location>
        <begin position="932"/>
        <end position="951"/>
    </location>
</feature>
<evidence type="ECO:0000313" key="3">
    <source>
        <dbReference type="Proteomes" id="UP000184330"/>
    </source>
</evidence>